<evidence type="ECO:0000313" key="7">
    <source>
        <dbReference type="Proteomes" id="UP000203589"/>
    </source>
</evidence>
<dbReference type="InterPro" id="IPR017476">
    <property type="entry name" value="UDP-Glc/GDP-Man"/>
</dbReference>
<keyword evidence="7" id="KW-1185">Reference proteome</keyword>
<dbReference type="GO" id="GO:0051287">
    <property type="term" value="F:NAD binding"/>
    <property type="evidence" value="ECO:0007669"/>
    <property type="project" value="InterPro"/>
</dbReference>
<dbReference type="Pfam" id="PF03721">
    <property type="entry name" value="UDPG_MGDP_dh_N"/>
    <property type="match status" value="1"/>
</dbReference>
<dbReference type="SMART" id="SM00984">
    <property type="entry name" value="UDPG_MGDP_dh_C"/>
    <property type="match status" value="1"/>
</dbReference>
<keyword evidence="2 6" id="KW-0560">Oxidoreductase</keyword>
<evidence type="ECO:0000259" key="5">
    <source>
        <dbReference type="SMART" id="SM00984"/>
    </source>
</evidence>
<dbReference type="InterPro" id="IPR028359">
    <property type="entry name" value="UDP_ManNAc/GlcNAc_DH"/>
</dbReference>
<protein>
    <submittedName>
        <fullName evidence="6">UDP-N-acetyl-D-glucosamine 6-dehydrogenase</fullName>
        <ecNumber evidence="6">1.1.1.136</ecNumber>
    </submittedName>
</protein>
<dbReference type="EC" id="1.1.1.136" evidence="6"/>
<dbReference type="KEGG" id="aht:ANTHELSMS3_00551"/>
<dbReference type="GO" id="GO:0016628">
    <property type="term" value="F:oxidoreductase activity, acting on the CH-CH group of donors, NAD or NADP as acceptor"/>
    <property type="evidence" value="ECO:0007669"/>
    <property type="project" value="InterPro"/>
</dbReference>
<organism evidence="6 7">
    <name type="scientific">Antarctobacter heliothermus</name>
    <dbReference type="NCBI Taxonomy" id="74033"/>
    <lineage>
        <taxon>Bacteria</taxon>
        <taxon>Pseudomonadati</taxon>
        <taxon>Pseudomonadota</taxon>
        <taxon>Alphaproteobacteria</taxon>
        <taxon>Rhodobacterales</taxon>
        <taxon>Roseobacteraceae</taxon>
        <taxon>Antarctobacter</taxon>
    </lineage>
</organism>
<dbReference type="InterPro" id="IPR001732">
    <property type="entry name" value="UDP-Glc/GDP-Man_DH_N"/>
</dbReference>
<dbReference type="RefSeq" id="WP_094033541.1">
    <property type="nucleotide sequence ID" value="NZ_CP022540.1"/>
</dbReference>
<dbReference type="OrthoDB" id="9803238at2"/>
<dbReference type="InterPro" id="IPR014026">
    <property type="entry name" value="UDP-Glc/GDP-Man_DH_dimer"/>
</dbReference>
<dbReference type="PIRSF" id="PIRSF000124">
    <property type="entry name" value="UDPglc_GDPman_dh"/>
    <property type="match status" value="1"/>
</dbReference>
<evidence type="ECO:0000256" key="2">
    <source>
        <dbReference type="ARBA" id="ARBA00023002"/>
    </source>
</evidence>
<dbReference type="InterPro" id="IPR014027">
    <property type="entry name" value="UDP-Glc/GDP-Man_DH_C"/>
</dbReference>
<dbReference type="SUPFAM" id="SSF51735">
    <property type="entry name" value="NAD(P)-binding Rossmann-fold domains"/>
    <property type="match status" value="1"/>
</dbReference>
<comment type="similarity">
    <text evidence="1 4">Belongs to the UDP-glucose/GDP-mannose dehydrogenase family.</text>
</comment>
<evidence type="ECO:0000256" key="1">
    <source>
        <dbReference type="ARBA" id="ARBA00006601"/>
    </source>
</evidence>
<name>A0A222DZY2_9RHOB</name>
<dbReference type="PIRSF" id="PIRSF500136">
    <property type="entry name" value="UDP_ManNAc_DH"/>
    <property type="match status" value="1"/>
</dbReference>
<reference evidence="6 7" key="1">
    <citation type="submission" date="2017-07" db="EMBL/GenBank/DDBJ databases">
        <title>Genome Sequence of Antarctobacter heliothermus Strain SMS3 Isolated from a culture of the Diatom Skeletonema marinoi.</title>
        <authorList>
            <person name="Topel M."/>
            <person name="Pinder M.I.M."/>
            <person name="Johansson O.N."/>
            <person name="Kourtchenko O."/>
            <person name="Godhe A."/>
            <person name="Clarke A.K."/>
        </authorList>
    </citation>
    <scope>NUCLEOTIDE SEQUENCE [LARGE SCALE GENOMIC DNA]</scope>
    <source>
        <strain evidence="6 7">SMS3</strain>
    </source>
</reference>
<sequence>MVSTTLQNARIDRRARVTRIEPAIHLVADNAPSKAAFENIAIIGLGYVGLPLAVRLAGKFERVQGLDISTRRVDEIRRGFDASNEVDEVLLRHCGLRASTHGAEIADASFYIVTVPTPINDARQPDLTPLISACETVGQHLKKGDVVVFESTVYPGATEEICAPILEDLSGLKMGDGFGLAYSPERINPGDKVNTVTNVVKVISGDSEATLNRVRAVYETVIDAGLHAAPTIKVAEASKVLENTQRDINIALMNEMSMICDKIGVNTHDVIEAAATKWNFVRMTPGLVGGHCIGVDPYYLATLAEKVGHTPQLIMAGRRTNEAMVRHTADAALRFLLKQGGAIAGKRVAICGVTFKEDVPDMRNSKALDLITMLRGYGIEMLVHDPHCDQDEAEAYGLTLCDTEELANLDLMILTTAHREYLNDRTFLSRIRDGGVLMDVKGVHRKSDRSDTLTYWSL</sequence>
<gene>
    <name evidence="6" type="primary">wbpA</name>
    <name evidence="6" type="ORF">ANTHELSMS3_00551</name>
</gene>
<dbReference type="GO" id="GO:0047004">
    <property type="term" value="F:UDP-N-acetylglucosamine 6-dehydrogenase activity"/>
    <property type="evidence" value="ECO:0007669"/>
    <property type="project" value="UniProtKB-EC"/>
</dbReference>
<dbReference type="PANTHER" id="PTHR43491:SF2">
    <property type="entry name" value="UDP-N-ACETYL-D-MANNOSAMINE DEHYDROGENASE"/>
    <property type="match status" value="1"/>
</dbReference>
<feature type="domain" description="UDP-glucose/GDP-mannose dehydrogenase C-terminal" evidence="5">
    <location>
        <begin position="349"/>
        <end position="446"/>
    </location>
</feature>
<dbReference type="EMBL" id="CP022540">
    <property type="protein sequence ID" value="ASP19271.1"/>
    <property type="molecule type" value="Genomic_DNA"/>
</dbReference>
<accession>A0A222DZY2</accession>
<dbReference type="Proteomes" id="UP000203589">
    <property type="component" value="Chromosome"/>
</dbReference>
<dbReference type="SUPFAM" id="SSF52413">
    <property type="entry name" value="UDP-glucose/GDP-mannose dehydrogenase C-terminal domain"/>
    <property type="match status" value="1"/>
</dbReference>
<dbReference type="InterPro" id="IPR008927">
    <property type="entry name" value="6-PGluconate_DH-like_C_sf"/>
</dbReference>
<keyword evidence="3" id="KW-0520">NAD</keyword>
<dbReference type="Pfam" id="PF00984">
    <property type="entry name" value="UDPG_MGDP_dh"/>
    <property type="match status" value="1"/>
</dbReference>
<dbReference type="Gene3D" id="3.40.50.720">
    <property type="entry name" value="NAD(P)-binding Rossmann-like Domain"/>
    <property type="match status" value="2"/>
</dbReference>
<dbReference type="SUPFAM" id="SSF48179">
    <property type="entry name" value="6-phosphogluconate dehydrogenase C-terminal domain-like"/>
    <property type="match status" value="1"/>
</dbReference>
<dbReference type="InterPro" id="IPR036291">
    <property type="entry name" value="NAD(P)-bd_dom_sf"/>
</dbReference>
<proteinExistence type="inferred from homology"/>
<dbReference type="AlphaFoldDB" id="A0A222DZY2"/>
<dbReference type="NCBIfam" id="TIGR03026">
    <property type="entry name" value="NDP-sugDHase"/>
    <property type="match status" value="1"/>
</dbReference>
<dbReference type="GO" id="GO:0000271">
    <property type="term" value="P:polysaccharide biosynthetic process"/>
    <property type="evidence" value="ECO:0007669"/>
    <property type="project" value="InterPro"/>
</dbReference>
<dbReference type="InterPro" id="IPR036220">
    <property type="entry name" value="UDP-Glc/GDP-Man_DH_C_sf"/>
</dbReference>
<evidence type="ECO:0000256" key="4">
    <source>
        <dbReference type="PIRNR" id="PIRNR000124"/>
    </source>
</evidence>
<evidence type="ECO:0000256" key="3">
    <source>
        <dbReference type="ARBA" id="ARBA00023027"/>
    </source>
</evidence>
<evidence type="ECO:0000313" key="6">
    <source>
        <dbReference type="EMBL" id="ASP19271.1"/>
    </source>
</evidence>
<dbReference type="PANTHER" id="PTHR43491">
    <property type="entry name" value="UDP-N-ACETYL-D-MANNOSAMINE DEHYDROGENASE"/>
    <property type="match status" value="1"/>
</dbReference>
<dbReference type="Pfam" id="PF03720">
    <property type="entry name" value="UDPG_MGDP_dh_C"/>
    <property type="match status" value="1"/>
</dbReference>